<organism evidence="1 2">
    <name type="scientific">Amanita muscaria (strain Koide BX008)</name>
    <dbReference type="NCBI Taxonomy" id="946122"/>
    <lineage>
        <taxon>Eukaryota</taxon>
        <taxon>Fungi</taxon>
        <taxon>Dikarya</taxon>
        <taxon>Basidiomycota</taxon>
        <taxon>Agaricomycotina</taxon>
        <taxon>Agaricomycetes</taxon>
        <taxon>Agaricomycetidae</taxon>
        <taxon>Agaricales</taxon>
        <taxon>Pluteineae</taxon>
        <taxon>Amanitaceae</taxon>
        <taxon>Amanita</taxon>
    </lineage>
</organism>
<evidence type="ECO:0000313" key="1">
    <source>
        <dbReference type="EMBL" id="KIL66298.1"/>
    </source>
</evidence>
<dbReference type="InParanoid" id="A0A0C2XBS5"/>
<dbReference type="SUPFAM" id="SSF52540">
    <property type="entry name" value="P-loop containing nucleoside triphosphate hydrolases"/>
    <property type="match status" value="1"/>
</dbReference>
<dbReference type="FunCoup" id="A0A0C2XBS5">
    <property type="interactions" value="244"/>
</dbReference>
<dbReference type="STRING" id="946122.A0A0C2XBS5"/>
<evidence type="ECO:0000313" key="2">
    <source>
        <dbReference type="Proteomes" id="UP000054549"/>
    </source>
</evidence>
<dbReference type="CDD" id="cd02024">
    <property type="entry name" value="NRK1"/>
    <property type="match status" value="1"/>
</dbReference>
<sequence>MHSSVVLIGVGGASCSGKTTLAKHLRRILPNSSIVHQDVRPSLFLTCSDHPCFLYYRTLPPYVYIAYKLHILDNFIKPQSQLPIHPIHNIQDWDAAPGAIDWQRFVDFLQQVKATGVIPNSHYSHDHLNEQEDVPISDECAQKWAAALGSRNAGTIWIIVDGFLLFWHPEVVQQLDVKFFLRVPHDILEQRRKKRSGYHTAVQSDPEGSFWQDPPLYWDQIVYPAYVDAHQHLFENGDVERGKLAGNIDGLLLLEMIELRMDVVVDRCCGVIQEVNKAEEAGKADGGKYFVLAE</sequence>
<proteinExistence type="predicted"/>
<protein>
    <recommendedName>
        <fullName evidence="3">P-loop containing nucleoside triphosphate hydrolase protein</fullName>
    </recommendedName>
</protein>
<evidence type="ECO:0008006" key="3">
    <source>
        <dbReference type="Google" id="ProtNLM"/>
    </source>
</evidence>
<reference evidence="1 2" key="1">
    <citation type="submission" date="2014-04" db="EMBL/GenBank/DDBJ databases">
        <title>Evolutionary Origins and Diversification of the Mycorrhizal Mutualists.</title>
        <authorList>
            <consortium name="DOE Joint Genome Institute"/>
            <consortium name="Mycorrhizal Genomics Consortium"/>
            <person name="Kohler A."/>
            <person name="Kuo A."/>
            <person name="Nagy L.G."/>
            <person name="Floudas D."/>
            <person name="Copeland A."/>
            <person name="Barry K.W."/>
            <person name="Cichocki N."/>
            <person name="Veneault-Fourrey C."/>
            <person name="LaButti K."/>
            <person name="Lindquist E.A."/>
            <person name="Lipzen A."/>
            <person name="Lundell T."/>
            <person name="Morin E."/>
            <person name="Murat C."/>
            <person name="Riley R."/>
            <person name="Ohm R."/>
            <person name="Sun H."/>
            <person name="Tunlid A."/>
            <person name="Henrissat B."/>
            <person name="Grigoriev I.V."/>
            <person name="Hibbett D.S."/>
            <person name="Martin F."/>
        </authorList>
    </citation>
    <scope>NUCLEOTIDE SEQUENCE [LARGE SCALE GENOMIC DNA]</scope>
    <source>
        <strain evidence="1 2">Koide BX008</strain>
    </source>
</reference>
<dbReference type="OrthoDB" id="10041966at2759"/>
<accession>A0A0C2XBS5</accession>
<dbReference type="Gene3D" id="3.40.50.300">
    <property type="entry name" value="P-loop containing nucleotide triphosphate hydrolases"/>
    <property type="match status" value="2"/>
</dbReference>
<dbReference type="PANTHER" id="PTHR10285">
    <property type="entry name" value="URIDINE KINASE"/>
    <property type="match status" value="1"/>
</dbReference>
<keyword evidence="2" id="KW-1185">Reference proteome</keyword>
<dbReference type="EMBL" id="KN818237">
    <property type="protein sequence ID" value="KIL66298.1"/>
    <property type="molecule type" value="Genomic_DNA"/>
</dbReference>
<dbReference type="InterPro" id="IPR027417">
    <property type="entry name" value="P-loop_NTPase"/>
</dbReference>
<gene>
    <name evidence="1" type="ORF">M378DRAFT_124367</name>
</gene>
<dbReference type="HOGENOM" id="CLU_058668_1_1_1"/>
<dbReference type="AlphaFoldDB" id="A0A0C2XBS5"/>
<dbReference type="Proteomes" id="UP000054549">
    <property type="component" value="Unassembled WGS sequence"/>
</dbReference>
<name>A0A0C2XBS5_AMAMK</name>